<dbReference type="GeneID" id="25266262"/>
<keyword evidence="3" id="KW-1185">Reference proteome</keyword>
<sequence>MFALPQGTSHTNKLKDSTGIKLNNSDTMKEVPKGEYGPIRVKTDEGNVNQTRSGRAPAPSTRRKGYNYFW</sequence>
<dbReference type="HOGENOM" id="CLU_2759588_0_0_1"/>
<feature type="compositionally biased region" description="Polar residues" evidence="1">
    <location>
        <begin position="1"/>
        <end position="11"/>
    </location>
</feature>
<evidence type="ECO:0000256" key="1">
    <source>
        <dbReference type="SAM" id="MobiDB-lite"/>
    </source>
</evidence>
<evidence type="ECO:0000313" key="3">
    <source>
        <dbReference type="Proteomes" id="UP000027361"/>
    </source>
</evidence>
<feature type="region of interest" description="Disordered" evidence="1">
    <location>
        <begin position="1"/>
        <end position="70"/>
    </location>
</feature>
<gene>
    <name evidence="2" type="ORF">K437DRAFT_271396</name>
</gene>
<dbReference type="RefSeq" id="XP_013239711.1">
    <property type="nucleotide sequence ID" value="XM_013384257.1"/>
</dbReference>
<organism evidence="2 3">
    <name type="scientific">Tilletiaria anomala (strain ATCC 24038 / CBS 436.72 / UBC 951)</name>
    <dbReference type="NCBI Taxonomy" id="1037660"/>
    <lineage>
        <taxon>Eukaryota</taxon>
        <taxon>Fungi</taxon>
        <taxon>Dikarya</taxon>
        <taxon>Basidiomycota</taxon>
        <taxon>Ustilaginomycotina</taxon>
        <taxon>Exobasidiomycetes</taxon>
        <taxon>Georgefischeriales</taxon>
        <taxon>Tilletiariaceae</taxon>
        <taxon>Tilletiaria</taxon>
    </lineage>
</organism>
<accession>A0A066V8E4</accession>
<evidence type="ECO:0000313" key="2">
    <source>
        <dbReference type="EMBL" id="KDN34840.1"/>
    </source>
</evidence>
<dbReference type="AlphaFoldDB" id="A0A066V8E4"/>
<dbReference type="InParanoid" id="A0A066V8E4"/>
<protein>
    <submittedName>
        <fullName evidence="2">Uncharacterized protein</fullName>
    </submittedName>
</protein>
<feature type="compositionally biased region" description="Basic residues" evidence="1">
    <location>
        <begin position="61"/>
        <end position="70"/>
    </location>
</feature>
<dbReference type="EMBL" id="JMSN01000261">
    <property type="protein sequence ID" value="KDN34840.1"/>
    <property type="molecule type" value="Genomic_DNA"/>
</dbReference>
<name>A0A066V8E4_TILAU</name>
<comment type="caution">
    <text evidence="2">The sequence shown here is derived from an EMBL/GenBank/DDBJ whole genome shotgun (WGS) entry which is preliminary data.</text>
</comment>
<reference evidence="2 3" key="1">
    <citation type="submission" date="2014-05" db="EMBL/GenBank/DDBJ databases">
        <title>Draft genome sequence of a rare smut relative, Tilletiaria anomala UBC 951.</title>
        <authorList>
            <consortium name="DOE Joint Genome Institute"/>
            <person name="Toome M."/>
            <person name="Kuo A."/>
            <person name="Henrissat B."/>
            <person name="Lipzen A."/>
            <person name="Tritt A."/>
            <person name="Yoshinaga Y."/>
            <person name="Zane M."/>
            <person name="Barry K."/>
            <person name="Grigoriev I.V."/>
            <person name="Spatafora J.W."/>
            <person name="Aimea M.C."/>
        </authorList>
    </citation>
    <scope>NUCLEOTIDE SEQUENCE [LARGE SCALE GENOMIC DNA]</scope>
    <source>
        <strain evidence="2 3">UBC 951</strain>
    </source>
</reference>
<proteinExistence type="predicted"/>
<dbReference type="Proteomes" id="UP000027361">
    <property type="component" value="Unassembled WGS sequence"/>
</dbReference>